<proteinExistence type="predicted"/>
<dbReference type="EMBL" id="JAIUJS010000002">
    <property type="protein sequence ID" value="MCA0152265.1"/>
    <property type="molecule type" value="Genomic_DNA"/>
</dbReference>
<comment type="caution">
    <text evidence="2">The sequence shown here is derived from an EMBL/GenBank/DDBJ whole genome shotgun (WGS) entry which is preliminary data.</text>
</comment>
<dbReference type="Proteomes" id="UP001198402">
    <property type="component" value="Unassembled WGS sequence"/>
</dbReference>
<keyword evidence="3" id="KW-1185">Reference proteome</keyword>
<reference evidence="3" key="1">
    <citation type="submission" date="2023-07" db="EMBL/GenBank/DDBJ databases">
        <authorList>
            <person name="Yue Y."/>
        </authorList>
    </citation>
    <scope>NUCLEOTIDE SEQUENCE [LARGE SCALE GENOMIC DNA]</scope>
    <source>
        <strain evidence="3">2Y89</strain>
    </source>
</reference>
<evidence type="ECO:0008006" key="4">
    <source>
        <dbReference type="Google" id="ProtNLM"/>
    </source>
</evidence>
<dbReference type="Gene3D" id="2.60.40.1930">
    <property type="match status" value="1"/>
</dbReference>
<protein>
    <recommendedName>
        <fullName evidence="4">TonB-dependent receptor plug domain-containing protein</fullName>
    </recommendedName>
</protein>
<evidence type="ECO:0000313" key="2">
    <source>
        <dbReference type="EMBL" id="MCA0152265.1"/>
    </source>
</evidence>
<feature type="signal peptide" evidence="1">
    <location>
        <begin position="1"/>
        <end position="24"/>
    </location>
</feature>
<evidence type="ECO:0000256" key="1">
    <source>
        <dbReference type="SAM" id="SignalP"/>
    </source>
</evidence>
<dbReference type="RefSeq" id="WP_224477209.1">
    <property type="nucleotide sequence ID" value="NZ_JAIUJS010000002.1"/>
</dbReference>
<gene>
    <name evidence="2" type="ORF">LBV24_03485</name>
</gene>
<sequence>MIKSTLTSLSSFLILFLVTFFSFSQNTNDIFETYEEYVDTPREVVYLHLNKSTYIKGENIGFTAYVLDKKEKTPSLITTNLYVSVSDKNNKVIKQQLVRVANGIASNVIQIDSLFTSGIYNVKAYTNYMRNFNETNFFTEAIKVIDPDVEPYIEKPLVKNSIDAQFLPESGHLLHGIVNNIGVVIKDSQGFGLANVSGEVLDNNNKVLTTFKTNSVGIGKFPLLANISSTYWVKINYGNENFSFPLGHIVEKNGVVLSVKRLKSKLFASVVTNEETLDQLKNNRYTLMLHNGKDYEIMDIYFNDATVINKAIEYANIPSGTNILTLFDENEKPVAERLFFNYEGINIVDTNKISATKNADSITINLNFRGVSSESYNNVSVSVLPQDTRSYNRHNNILSQVFLQPYVKGPIEYGKFYFENIDEKKRYELDNLLLTQGWSSYDWNNLFVPEKLPYPFEQGISVIANVNNKDHIEDTFVLHHFKDSQPRYKQVSDGDNSLIFENLFPNETNRIFISRIKNEEDLAPAQLYLQPIPNSIPELRTNFNPLQPKFNYDISQRLKVTAPLKQKLDGIQELDEIVVNSTRDKKQLKTQKLNNHGFGTTKVLTQMDRLTYTSLDQYLAFNRVYKGIDPVTNEPAYFSSRASRGPMTIFLDDIPLVGVDIISTYTMADVDYIYINLGGLGEGFRGLNGVVRIYSSQNSFFDSRGNKTAEEFDLPLKFSAKKKFYVPKYNSYYGDFYTGYGTIDWKPELKINGNGTLSIKMEEPTVPVTLFIEGMVEDGTFIFDKKSISIN</sequence>
<evidence type="ECO:0000313" key="3">
    <source>
        <dbReference type="Proteomes" id="UP001198402"/>
    </source>
</evidence>
<feature type="chain" id="PRO_5047058400" description="TonB-dependent receptor plug domain-containing protein" evidence="1">
    <location>
        <begin position="25"/>
        <end position="791"/>
    </location>
</feature>
<accession>A0ABS7XZ11</accession>
<organism evidence="2 3">
    <name type="scientific">Winogradskyella vincentii</name>
    <dbReference type="NCBI Taxonomy" id="2877122"/>
    <lineage>
        <taxon>Bacteria</taxon>
        <taxon>Pseudomonadati</taxon>
        <taxon>Bacteroidota</taxon>
        <taxon>Flavobacteriia</taxon>
        <taxon>Flavobacteriales</taxon>
        <taxon>Flavobacteriaceae</taxon>
        <taxon>Winogradskyella</taxon>
    </lineage>
</organism>
<keyword evidence="1" id="KW-0732">Signal</keyword>
<name>A0ABS7XZ11_9FLAO</name>